<protein>
    <submittedName>
        <fullName evidence="2">Uncharacterized protein DUF1772</fullName>
    </submittedName>
</protein>
<dbReference type="EMBL" id="VFOZ01000001">
    <property type="protein sequence ID" value="TQL99366.1"/>
    <property type="molecule type" value="Genomic_DNA"/>
</dbReference>
<accession>A0A543CQI3</accession>
<feature type="transmembrane region" description="Helical" evidence="1">
    <location>
        <begin position="77"/>
        <end position="99"/>
    </location>
</feature>
<feature type="transmembrane region" description="Helical" evidence="1">
    <location>
        <begin position="133"/>
        <end position="151"/>
    </location>
</feature>
<organism evidence="2 3">
    <name type="scientific">Actinoallomurus bryophytorum</name>
    <dbReference type="NCBI Taxonomy" id="1490222"/>
    <lineage>
        <taxon>Bacteria</taxon>
        <taxon>Bacillati</taxon>
        <taxon>Actinomycetota</taxon>
        <taxon>Actinomycetes</taxon>
        <taxon>Streptosporangiales</taxon>
        <taxon>Thermomonosporaceae</taxon>
        <taxon>Actinoallomurus</taxon>
    </lineage>
</organism>
<proteinExistence type="predicted"/>
<keyword evidence="1" id="KW-1133">Transmembrane helix</keyword>
<keyword evidence="3" id="KW-1185">Reference proteome</keyword>
<feature type="transmembrane region" description="Helical" evidence="1">
    <location>
        <begin position="51"/>
        <end position="71"/>
    </location>
</feature>
<evidence type="ECO:0000313" key="3">
    <source>
        <dbReference type="Proteomes" id="UP000316096"/>
    </source>
</evidence>
<dbReference type="RefSeq" id="WP_141958118.1">
    <property type="nucleotide sequence ID" value="NZ_VFOZ01000001.1"/>
</dbReference>
<sequence>MRILELINLFFAGMLAGAEFVVRFGVRAAIGTLDLQPSIRLRQALIRTLRLVVPGVYLPAMLTGIAVTIWNGGGSGFAIQCAAMAAMLGWTLATFTGTVPINAAILDKWQASAPPADWKETIRRWERLDTARTSAAVAAFALFLTAVGVQLP</sequence>
<dbReference type="InterPro" id="IPR013901">
    <property type="entry name" value="Anthrone_oxy"/>
</dbReference>
<dbReference type="OrthoDB" id="4412667at2"/>
<feature type="transmembrane region" description="Helical" evidence="1">
    <location>
        <begin position="6"/>
        <end position="30"/>
    </location>
</feature>
<keyword evidence="1" id="KW-0472">Membrane</keyword>
<gene>
    <name evidence="2" type="ORF">FB559_5045</name>
</gene>
<dbReference type="Pfam" id="PF08592">
    <property type="entry name" value="Anthrone_oxy"/>
    <property type="match status" value="1"/>
</dbReference>
<dbReference type="AlphaFoldDB" id="A0A543CQI3"/>
<comment type="caution">
    <text evidence="2">The sequence shown here is derived from an EMBL/GenBank/DDBJ whole genome shotgun (WGS) entry which is preliminary data.</text>
</comment>
<name>A0A543CQI3_9ACTN</name>
<reference evidence="2 3" key="1">
    <citation type="submission" date="2019-06" db="EMBL/GenBank/DDBJ databases">
        <title>Sequencing the genomes of 1000 actinobacteria strains.</title>
        <authorList>
            <person name="Klenk H.-P."/>
        </authorList>
    </citation>
    <scope>NUCLEOTIDE SEQUENCE [LARGE SCALE GENOMIC DNA]</scope>
    <source>
        <strain evidence="2 3">DSM 102200</strain>
    </source>
</reference>
<keyword evidence="1" id="KW-0812">Transmembrane</keyword>
<dbReference type="Proteomes" id="UP000316096">
    <property type="component" value="Unassembled WGS sequence"/>
</dbReference>
<evidence type="ECO:0000313" key="2">
    <source>
        <dbReference type="EMBL" id="TQL99366.1"/>
    </source>
</evidence>
<evidence type="ECO:0000256" key="1">
    <source>
        <dbReference type="SAM" id="Phobius"/>
    </source>
</evidence>